<reference evidence="1" key="1">
    <citation type="journal article" date="2021" name="Proc. Natl. Acad. Sci. U.S.A.">
        <title>A Catalog of Tens of Thousands of Viruses from Human Metagenomes Reveals Hidden Associations with Chronic Diseases.</title>
        <authorList>
            <person name="Tisza M.J."/>
            <person name="Buck C.B."/>
        </authorList>
    </citation>
    <scope>NUCLEOTIDE SEQUENCE</scope>
    <source>
        <strain evidence="1">CtijX18</strain>
    </source>
</reference>
<protein>
    <submittedName>
        <fullName evidence="1">Uncharacterized protein</fullName>
    </submittedName>
</protein>
<organism evidence="1">
    <name type="scientific">Myoviridae sp. ctijX18</name>
    <dbReference type="NCBI Taxonomy" id="2825154"/>
    <lineage>
        <taxon>Viruses</taxon>
        <taxon>Duplodnaviria</taxon>
        <taxon>Heunggongvirae</taxon>
        <taxon>Uroviricota</taxon>
        <taxon>Caudoviricetes</taxon>
    </lineage>
</organism>
<evidence type="ECO:0000313" key="1">
    <source>
        <dbReference type="EMBL" id="DAF97409.1"/>
    </source>
</evidence>
<name>A0A8S5USC8_9CAUD</name>
<sequence length="40" mass="4851">MYNNKNVFYNNRIYSLLLEKKCIISSIYYSFHPYTLPLGE</sequence>
<accession>A0A8S5USC8</accession>
<dbReference type="EMBL" id="BK016133">
    <property type="protein sequence ID" value="DAF97409.1"/>
    <property type="molecule type" value="Genomic_DNA"/>
</dbReference>
<proteinExistence type="predicted"/>